<dbReference type="Proteomes" id="UP000192578">
    <property type="component" value="Unassembled WGS sequence"/>
</dbReference>
<protein>
    <submittedName>
        <fullName evidence="1">Uncharacterized protein</fullName>
    </submittedName>
</protein>
<dbReference type="AlphaFoldDB" id="A0A9X6NLC5"/>
<name>A0A9X6NLC5_HYPEX</name>
<dbReference type="EMBL" id="MTYJ01000644">
    <property type="protein sequence ID" value="OWA55304.1"/>
    <property type="molecule type" value="Genomic_DNA"/>
</dbReference>
<keyword evidence="2" id="KW-1185">Reference proteome</keyword>
<evidence type="ECO:0000313" key="1">
    <source>
        <dbReference type="EMBL" id="OWA55304.1"/>
    </source>
</evidence>
<sequence length="109" mass="12230">MARCERGLAVFPACDRGLHREPCVSSMEFDGAGFNCLRARCRGLSDDKLALNCMMARIWWHRSFTGGPFGYASNVIMEDKHRRPFWPGCLGRVASLVTVTSSHLELPQL</sequence>
<comment type="caution">
    <text evidence="1">The sequence shown here is derived from an EMBL/GenBank/DDBJ whole genome shotgun (WGS) entry which is preliminary data.</text>
</comment>
<evidence type="ECO:0000313" key="2">
    <source>
        <dbReference type="Proteomes" id="UP000192578"/>
    </source>
</evidence>
<proteinExistence type="predicted"/>
<organism evidence="1 2">
    <name type="scientific">Hypsibius exemplaris</name>
    <name type="common">Freshwater tardigrade</name>
    <dbReference type="NCBI Taxonomy" id="2072580"/>
    <lineage>
        <taxon>Eukaryota</taxon>
        <taxon>Metazoa</taxon>
        <taxon>Ecdysozoa</taxon>
        <taxon>Tardigrada</taxon>
        <taxon>Eutardigrada</taxon>
        <taxon>Parachela</taxon>
        <taxon>Hypsibioidea</taxon>
        <taxon>Hypsibiidae</taxon>
        <taxon>Hypsibius</taxon>
    </lineage>
</organism>
<gene>
    <name evidence="1" type="ORF">BV898_19687</name>
</gene>
<reference evidence="2" key="1">
    <citation type="submission" date="2017-01" db="EMBL/GenBank/DDBJ databases">
        <title>Comparative genomics of anhydrobiosis in the tardigrade Hypsibius dujardini.</title>
        <authorList>
            <person name="Yoshida Y."/>
            <person name="Koutsovoulos G."/>
            <person name="Laetsch D."/>
            <person name="Stevens L."/>
            <person name="Kumar S."/>
            <person name="Horikawa D."/>
            <person name="Ishino K."/>
            <person name="Komine S."/>
            <person name="Tomita M."/>
            <person name="Blaxter M."/>
            <person name="Arakawa K."/>
        </authorList>
    </citation>
    <scope>NUCLEOTIDE SEQUENCE [LARGE SCALE GENOMIC DNA]</scope>
    <source>
        <strain evidence="2">Z151</strain>
    </source>
</reference>
<accession>A0A9X6NLC5</accession>